<dbReference type="AlphaFoldDB" id="A0A4C1WZ47"/>
<gene>
    <name evidence="1" type="ORF">EVAR_97403_1</name>
</gene>
<dbReference type="Proteomes" id="UP000299102">
    <property type="component" value="Unassembled WGS sequence"/>
</dbReference>
<dbReference type="EMBL" id="BGZK01000683">
    <property type="protein sequence ID" value="GBP55982.1"/>
    <property type="molecule type" value="Genomic_DNA"/>
</dbReference>
<evidence type="ECO:0000313" key="2">
    <source>
        <dbReference type="Proteomes" id="UP000299102"/>
    </source>
</evidence>
<protein>
    <submittedName>
        <fullName evidence="1">Uncharacterized protein</fullName>
    </submittedName>
</protein>
<reference evidence="1 2" key="1">
    <citation type="journal article" date="2019" name="Commun. Biol.">
        <title>The bagworm genome reveals a unique fibroin gene that provides high tensile strength.</title>
        <authorList>
            <person name="Kono N."/>
            <person name="Nakamura H."/>
            <person name="Ohtoshi R."/>
            <person name="Tomita M."/>
            <person name="Numata K."/>
            <person name="Arakawa K."/>
        </authorList>
    </citation>
    <scope>NUCLEOTIDE SEQUENCE [LARGE SCALE GENOMIC DNA]</scope>
</reference>
<comment type="caution">
    <text evidence="1">The sequence shown here is derived from an EMBL/GenBank/DDBJ whole genome shotgun (WGS) entry which is preliminary data.</text>
</comment>
<keyword evidence="2" id="KW-1185">Reference proteome</keyword>
<sequence>MYLSRRRYKYSCDKLTTADEASRLGTGAATTSADRQASAVMMRNKFLIFLITNDQNVLNLSPLRRNCRKIYAKGLIWHAPHAHTSPREVPDDTQRRAAICTSALALRMDTGLAIFDYSIPSHTPSKAGGDTQIETSKQAFLEGRTTGLKTSPGKKTSYNIPHRQRWFCGWELIND</sequence>
<organism evidence="1 2">
    <name type="scientific">Eumeta variegata</name>
    <name type="common">Bagworm moth</name>
    <name type="synonym">Eumeta japonica</name>
    <dbReference type="NCBI Taxonomy" id="151549"/>
    <lineage>
        <taxon>Eukaryota</taxon>
        <taxon>Metazoa</taxon>
        <taxon>Ecdysozoa</taxon>
        <taxon>Arthropoda</taxon>
        <taxon>Hexapoda</taxon>
        <taxon>Insecta</taxon>
        <taxon>Pterygota</taxon>
        <taxon>Neoptera</taxon>
        <taxon>Endopterygota</taxon>
        <taxon>Lepidoptera</taxon>
        <taxon>Glossata</taxon>
        <taxon>Ditrysia</taxon>
        <taxon>Tineoidea</taxon>
        <taxon>Psychidae</taxon>
        <taxon>Oiketicinae</taxon>
        <taxon>Eumeta</taxon>
    </lineage>
</organism>
<proteinExistence type="predicted"/>
<evidence type="ECO:0000313" key="1">
    <source>
        <dbReference type="EMBL" id="GBP55982.1"/>
    </source>
</evidence>
<accession>A0A4C1WZ47</accession>
<name>A0A4C1WZ47_EUMVA</name>